<dbReference type="AlphaFoldDB" id="A0A9P9I7V7"/>
<reference evidence="1" key="1">
    <citation type="journal article" date="2021" name="Nat. Commun.">
        <title>Genetic determinants of endophytism in the Arabidopsis root mycobiome.</title>
        <authorList>
            <person name="Mesny F."/>
            <person name="Miyauchi S."/>
            <person name="Thiergart T."/>
            <person name="Pickel B."/>
            <person name="Atanasova L."/>
            <person name="Karlsson M."/>
            <person name="Huettel B."/>
            <person name="Barry K.W."/>
            <person name="Haridas S."/>
            <person name="Chen C."/>
            <person name="Bauer D."/>
            <person name="Andreopoulos W."/>
            <person name="Pangilinan J."/>
            <person name="LaButti K."/>
            <person name="Riley R."/>
            <person name="Lipzen A."/>
            <person name="Clum A."/>
            <person name="Drula E."/>
            <person name="Henrissat B."/>
            <person name="Kohler A."/>
            <person name="Grigoriev I.V."/>
            <person name="Martin F.M."/>
            <person name="Hacquard S."/>
        </authorList>
    </citation>
    <scope>NUCLEOTIDE SEQUENCE</scope>
    <source>
        <strain evidence="1">MPI-CAGE-CH-0243</strain>
    </source>
</reference>
<accession>A0A9P9I7V7</accession>
<keyword evidence="2" id="KW-1185">Reference proteome</keyword>
<evidence type="ECO:0008006" key="3">
    <source>
        <dbReference type="Google" id="ProtNLM"/>
    </source>
</evidence>
<dbReference type="EMBL" id="JAGMWT010000031">
    <property type="protein sequence ID" value="KAH7109669.1"/>
    <property type="molecule type" value="Genomic_DNA"/>
</dbReference>
<dbReference type="Pfam" id="PF13424">
    <property type="entry name" value="TPR_12"/>
    <property type="match status" value="1"/>
</dbReference>
<dbReference type="Proteomes" id="UP000700596">
    <property type="component" value="Unassembled WGS sequence"/>
</dbReference>
<proteinExistence type="predicted"/>
<dbReference type="InterPro" id="IPR011990">
    <property type="entry name" value="TPR-like_helical_dom_sf"/>
</dbReference>
<evidence type="ECO:0000313" key="2">
    <source>
        <dbReference type="Proteomes" id="UP000700596"/>
    </source>
</evidence>
<name>A0A9P9I7V7_9PLEO</name>
<feature type="non-terminal residue" evidence="1">
    <location>
        <position position="51"/>
    </location>
</feature>
<gene>
    <name evidence="1" type="ORF">B0J11DRAFT_420807</name>
</gene>
<dbReference type="Gene3D" id="1.25.40.10">
    <property type="entry name" value="Tetratricopeptide repeat domain"/>
    <property type="match status" value="1"/>
</dbReference>
<organism evidence="1 2">
    <name type="scientific">Dendryphion nanum</name>
    <dbReference type="NCBI Taxonomy" id="256645"/>
    <lineage>
        <taxon>Eukaryota</taxon>
        <taxon>Fungi</taxon>
        <taxon>Dikarya</taxon>
        <taxon>Ascomycota</taxon>
        <taxon>Pezizomycotina</taxon>
        <taxon>Dothideomycetes</taxon>
        <taxon>Pleosporomycetidae</taxon>
        <taxon>Pleosporales</taxon>
        <taxon>Torulaceae</taxon>
        <taxon>Dendryphion</taxon>
    </lineage>
</organism>
<dbReference type="SUPFAM" id="SSF48452">
    <property type="entry name" value="TPR-like"/>
    <property type="match status" value="1"/>
</dbReference>
<sequence length="51" mass="5881">NLALVLQYQGKYEEAKEMNRRALEGTEKALGKEYPNTLTSAYCLAFLFHQQ</sequence>
<comment type="caution">
    <text evidence="1">The sequence shown here is derived from an EMBL/GenBank/DDBJ whole genome shotgun (WGS) entry which is preliminary data.</text>
</comment>
<feature type="non-terminal residue" evidence="1">
    <location>
        <position position="1"/>
    </location>
</feature>
<evidence type="ECO:0000313" key="1">
    <source>
        <dbReference type="EMBL" id="KAH7109669.1"/>
    </source>
</evidence>
<dbReference type="OrthoDB" id="5986190at2759"/>
<protein>
    <recommendedName>
        <fullName evidence="3">Kinesin light chain</fullName>
    </recommendedName>
</protein>